<reference evidence="2" key="2">
    <citation type="submission" date="2015-01" db="EMBL/GenBank/DDBJ databases">
        <title>Evolutionary Origins and Diversification of the Mycorrhizal Mutualists.</title>
        <authorList>
            <consortium name="DOE Joint Genome Institute"/>
            <consortium name="Mycorrhizal Genomics Consortium"/>
            <person name="Kohler A."/>
            <person name="Kuo A."/>
            <person name="Nagy L.G."/>
            <person name="Floudas D."/>
            <person name="Copeland A."/>
            <person name="Barry K.W."/>
            <person name="Cichocki N."/>
            <person name="Veneault-Fourrey C."/>
            <person name="LaButti K."/>
            <person name="Lindquist E.A."/>
            <person name="Lipzen A."/>
            <person name="Lundell T."/>
            <person name="Morin E."/>
            <person name="Murat C."/>
            <person name="Riley R."/>
            <person name="Ohm R."/>
            <person name="Sun H."/>
            <person name="Tunlid A."/>
            <person name="Henrissat B."/>
            <person name="Grigoriev I.V."/>
            <person name="Hibbett D.S."/>
            <person name="Martin F."/>
        </authorList>
    </citation>
    <scope>NUCLEOTIDE SEQUENCE [LARGE SCALE GENOMIC DNA]</scope>
    <source>
        <strain evidence="2">Marx 270</strain>
    </source>
</reference>
<protein>
    <submittedName>
        <fullName evidence="1">Uncharacterized protein</fullName>
    </submittedName>
</protein>
<accession>A0A0C3NNR9</accession>
<dbReference type="EMBL" id="KN832037">
    <property type="protein sequence ID" value="KIN96943.1"/>
    <property type="molecule type" value="Genomic_DNA"/>
</dbReference>
<gene>
    <name evidence="1" type="ORF">M404DRAFT_1006440</name>
</gene>
<organism evidence="1 2">
    <name type="scientific">Pisolithus tinctorius Marx 270</name>
    <dbReference type="NCBI Taxonomy" id="870435"/>
    <lineage>
        <taxon>Eukaryota</taxon>
        <taxon>Fungi</taxon>
        <taxon>Dikarya</taxon>
        <taxon>Basidiomycota</taxon>
        <taxon>Agaricomycotina</taxon>
        <taxon>Agaricomycetes</taxon>
        <taxon>Agaricomycetidae</taxon>
        <taxon>Boletales</taxon>
        <taxon>Sclerodermatineae</taxon>
        <taxon>Pisolithaceae</taxon>
        <taxon>Pisolithus</taxon>
    </lineage>
</organism>
<keyword evidence="2" id="KW-1185">Reference proteome</keyword>
<reference evidence="1 2" key="1">
    <citation type="submission" date="2014-04" db="EMBL/GenBank/DDBJ databases">
        <authorList>
            <consortium name="DOE Joint Genome Institute"/>
            <person name="Kuo A."/>
            <person name="Kohler A."/>
            <person name="Costa M.D."/>
            <person name="Nagy L.G."/>
            <person name="Floudas D."/>
            <person name="Copeland A."/>
            <person name="Barry K.W."/>
            <person name="Cichocki N."/>
            <person name="Veneault-Fourrey C."/>
            <person name="LaButti K."/>
            <person name="Lindquist E.A."/>
            <person name="Lipzen A."/>
            <person name="Lundell T."/>
            <person name="Morin E."/>
            <person name="Murat C."/>
            <person name="Sun H."/>
            <person name="Tunlid A."/>
            <person name="Henrissat B."/>
            <person name="Grigoriev I.V."/>
            <person name="Hibbett D.S."/>
            <person name="Martin F."/>
            <person name="Nordberg H.P."/>
            <person name="Cantor M.N."/>
            <person name="Hua S.X."/>
        </authorList>
    </citation>
    <scope>NUCLEOTIDE SEQUENCE [LARGE SCALE GENOMIC DNA]</scope>
    <source>
        <strain evidence="1 2">Marx 270</strain>
    </source>
</reference>
<dbReference type="AlphaFoldDB" id="A0A0C3NNR9"/>
<sequence>MSFPCCRFEEVAPSEEQQLLESGRPGISVQRGVRLGLSTSVARMSSSQVVACIITKPRAELDSPQCVQEGKLLGDGQEREVIPFSTSPSNCSFFAG</sequence>
<dbReference type="HOGENOM" id="CLU_2360613_0_0_1"/>
<proteinExistence type="predicted"/>
<dbReference type="Proteomes" id="UP000054217">
    <property type="component" value="Unassembled WGS sequence"/>
</dbReference>
<name>A0A0C3NNR9_PISTI</name>
<dbReference type="InParanoid" id="A0A0C3NNR9"/>
<evidence type="ECO:0000313" key="1">
    <source>
        <dbReference type="EMBL" id="KIN96943.1"/>
    </source>
</evidence>
<evidence type="ECO:0000313" key="2">
    <source>
        <dbReference type="Proteomes" id="UP000054217"/>
    </source>
</evidence>